<dbReference type="EMBL" id="JACRTP010000002">
    <property type="protein sequence ID" value="MBC8628035.1"/>
    <property type="molecule type" value="Genomic_DNA"/>
</dbReference>
<name>A0ABR7PB50_9FIRM</name>
<evidence type="ECO:0000313" key="2">
    <source>
        <dbReference type="EMBL" id="MBC8628035.1"/>
    </source>
</evidence>
<dbReference type="PROSITE" id="PS51257">
    <property type="entry name" value="PROKAR_LIPOPROTEIN"/>
    <property type="match status" value="1"/>
</dbReference>
<evidence type="ECO:0000313" key="3">
    <source>
        <dbReference type="Proteomes" id="UP000661649"/>
    </source>
</evidence>
<feature type="signal peptide" evidence="1">
    <location>
        <begin position="1"/>
        <end position="28"/>
    </location>
</feature>
<keyword evidence="3" id="KW-1185">Reference proteome</keyword>
<evidence type="ECO:0000256" key="1">
    <source>
        <dbReference type="SAM" id="SignalP"/>
    </source>
</evidence>
<evidence type="ECO:0008006" key="4">
    <source>
        <dbReference type="Google" id="ProtNLM"/>
    </source>
</evidence>
<gene>
    <name evidence="2" type="ORF">H8712_05310</name>
</gene>
<protein>
    <recommendedName>
        <fullName evidence="4">DUF5105 domain-containing protein</fullName>
    </recommendedName>
</protein>
<comment type="caution">
    <text evidence="2">The sequence shown here is derived from an EMBL/GenBank/DDBJ whole genome shotgun (WGS) entry which is preliminary data.</text>
</comment>
<proteinExistence type="predicted"/>
<dbReference type="Proteomes" id="UP000661649">
    <property type="component" value="Unassembled WGS sequence"/>
</dbReference>
<accession>A0ABR7PB50</accession>
<sequence>MIQFQNKRLFFAAFLLFFSVLLTGCASKEEKAIRQTISSELDHLVSPDATQINTYLSFQLLFPDAQQDDSSDLDPSITEIFTEFYKNFSYKISEVSYDDKSASADVIIHNLDTHALAKDYAIAALKKRIEGDANPSQVDFSLSDSYLLLDKTLKNHDYKQVESDIKVQLKKKNNVWEIVEDTDFDNELSGNFLTYMSDSNLLSPKQVVKIHFDTIKKFDAEQLNRYLSLDSLLNTDNTYTSSIAHALAEQIHKSFDYKIKSDSVENNSAKVVVKITSTDFTSILETYQKQISEWVQSSDALEAGLLGRHEKGREFLLKAIQDNTATTSETVEISLTNDGTSWKMQMDQNLAQAILGGVSSTLADVQEDVE</sequence>
<reference evidence="2 3" key="1">
    <citation type="submission" date="2020-08" db="EMBL/GenBank/DDBJ databases">
        <title>Genome public.</title>
        <authorList>
            <person name="Liu C."/>
            <person name="Sun Q."/>
        </authorList>
    </citation>
    <scope>NUCLEOTIDE SEQUENCE [LARGE SCALE GENOMIC DNA]</scope>
    <source>
        <strain evidence="2 3">3_YM_SP_D4_24.mj</strain>
    </source>
</reference>
<dbReference type="RefSeq" id="WP_118700969.1">
    <property type="nucleotide sequence ID" value="NZ_DAWEHX010000030.1"/>
</dbReference>
<organism evidence="2 3">
    <name type="scientific">Blautia stercoris</name>
    <dbReference type="NCBI Taxonomy" id="871664"/>
    <lineage>
        <taxon>Bacteria</taxon>
        <taxon>Bacillati</taxon>
        <taxon>Bacillota</taxon>
        <taxon>Clostridia</taxon>
        <taxon>Lachnospirales</taxon>
        <taxon>Lachnospiraceae</taxon>
        <taxon>Blautia</taxon>
    </lineage>
</organism>
<feature type="chain" id="PRO_5046148326" description="DUF5105 domain-containing protein" evidence="1">
    <location>
        <begin position="29"/>
        <end position="370"/>
    </location>
</feature>
<keyword evidence="1" id="KW-0732">Signal</keyword>